<evidence type="ECO:0000313" key="1">
    <source>
        <dbReference type="EMBL" id="KAF7823362.1"/>
    </source>
</evidence>
<accession>A0A834TJI1</accession>
<keyword evidence="2" id="KW-1185">Reference proteome</keyword>
<name>A0A834TJI1_9FABA</name>
<dbReference type="EMBL" id="JAAIUW010000007">
    <property type="protein sequence ID" value="KAF7823362.1"/>
    <property type="molecule type" value="Genomic_DNA"/>
</dbReference>
<reference evidence="1" key="1">
    <citation type="submission" date="2020-09" db="EMBL/GenBank/DDBJ databases">
        <title>Genome-Enabled Discovery of Anthraquinone Biosynthesis in Senna tora.</title>
        <authorList>
            <person name="Kang S.-H."/>
            <person name="Pandey R.P."/>
            <person name="Lee C.-M."/>
            <person name="Sim J.-S."/>
            <person name="Jeong J.-T."/>
            <person name="Choi B.-S."/>
            <person name="Jung M."/>
            <person name="Ginzburg D."/>
            <person name="Zhao K."/>
            <person name="Won S.Y."/>
            <person name="Oh T.-J."/>
            <person name="Yu Y."/>
            <person name="Kim N.-H."/>
            <person name="Lee O.R."/>
            <person name="Lee T.-H."/>
            <person name="Bashyal P."/>
            <person name="Kim T.-S."/>
            <person name="Lee W.-H."/>
            <person name="Kawkins C."/>
            <person name="Kim C.-K."/>
            <person name="Kim J.S."/>
            <person name="Ahn B.O."/>
            <person name="Rhee S.Y."/>
            <person name="Sohng J.K."/>
        </authorList>
    </citation>
    <scope>NUCLEOTIDE SEQUENCE</scope>
    <source>
        <tissue evidence="1">Leaf</tissue>
    </source>
</reference>
<organism evidence="1 2">
    <name type="scientific">Senna tora</name>
    <dbReference type="NCBI Taxonomy" id="362788"/>
    <lineage>
        <taxon>Eukaryota</taxon>
        <taxon>Viridiplantae</taxon>
        <taxon>Streptophyta</taxon>
        <taxon>Embryophyta</taxon>
        <taxon>Tracheophyta</taxon>
        <taxon>Spermatophyta</taxon>
        <taxon>Magnoliopsida</taxon>
        <taxon>eudicotyledons</taxon>
        <taxon>Gunneridae</taxon>
        <taxon>Pentapetalae</taxon>
        <taxon>rosids</taxon>
        <taxon>fabids</taxon>
        <taxon>Fabales</taxon>
        <taxon>Fabaceae</taxon>
        <taxon>Caesalpinioideae</taxon>
        <taxon>Cassia clade</taxon>
        <taxon>Senna</taxon>
    </lineage>
</organism>
<evidence type="ECO:0000313" key="2">
    <source>
        <dbReference type="Proteomes" id="UP000634136"/>
    </source>
</evidence>
<proteinExistence type="predicted"/>
<protein>
    <submittedName>
        <fullName evidence="1">Uncharacterized protein</fullName>
    </submittedName>
</protein>
<dbReference type="Proteomes" id="UP000634136">
    <property type="component" value="Unassembled WGS sequence"/>
</dbReference>
<sequence length="462" mass="51064">MPLLVWRCFLGPSGIVRINAFNWRMPLWAERDCSNRRAHLENASMGGAGLYKSTRSSGIAWIDALIWRMPLWAERDCSNRRAHLENAAMGRAGLFESTRSFGECHFGLSVVNWTEPLSWRCLFGLSVVIWTNPLSWRCLFGLGVVVRTDAPLESPLWARYGRSDQCTFGSCLFGLVLLARDKLRNLLLLLMDQMRLRSGFLAIGIIVLPCDRRIFHFSEKGLPIDEGILRLSLLGNFSSLIGERIFRPSSRRRDISSIPLEGSFVPVSFLLGHSSTCSFRGRGRFVNSSAVWILNVPLEGSIGLSTLWSSCSDLLIEGSICPSSSHLCFPVVPLRRGRSVGQLFSCVCLTMLLQRGRSVCQLFSFVGLINALSEGDHLSERDRSIGEGPSVCQLSGLIDLRSPINGIDRSDVDRSIHQPCSSVDSLGIGLLEADRSVRQLHCLADSGSLGSVGLRQLVLLAP</sequence>
<dbReference type="AlphaFoldDB" id="A0A834TJI1"/>
<comment type="caution">
    <text evidence="1">The sequence shown here is derived from an EMBL/GenBank/DDBJ whole genome shotgun (WGS) entry which is preliminary data.</text>
</comment>
<gene>
    <name evidence="1" type="ORF">G2W53_021506</name>
</gene>